<name>A0A0P6YZL4_9CHLR</name>
<dbReference type="PROSITE" id="PS00584">
    <property type="entry name" value="PFKB_KINASES_2"/>
    <property type="match status" value="1"/>
</dbReference>
<dbReference type="EMBL" id="LGCM01000014">
    <property type="protein sequence ID" value="KPL89840.1"/>
    <property type="molecule type" value="Genomic_DNA"/>
</dbReference>
<evidence type="ECO:0000256" key="3">
    <source>
        <dbReference type="ARBA" id="ARBA00022777"/>
    </source>
</evidence>
<evidence type="ECO:0000256" key="2">
    <source>
        <dbReference type="ARBA" id="ARBA00022679"/>
    </source>
</evidence>
<dbReference type="Pfam" id="PF00294">
    <property type="entry name" value="PfkB"/>
    <property type="match status" value="1"/>
</dbReference>
<proteinExistence type="inferred from homology"/>
<dbReference type="InterPro" id="IPR002139">
    <property type="entry name" value="Ribo/fructo_kinase"/>
</dbReference>
<keyword evidence="2 4" id="KW-0808">Transferase</keyword>
<evidence type="ECO:0000259" key="5">
    <source>
        <dbReference type="Pfam" id="PF00294"/>
    </source>
</evidence>
<dbReference type="SUPFAM" id="SSF53613">
    <property type="entry name" value="Ribokinase-like"/>
    <property type="match status" value="1"/>
</dbReference>
<dbReference type="Proteomes" id="UP000050501">
    <property type="component" value="Unassembled WGS sequence"/>
</dbReference>
<comment type="similarity">
    <text evidence="1 4">Belongs to the carbohydrate kinase PfkB family.</text>
</comment>
<dbReference type="GO" id="GO:0006796">
    <property type="term" value="P:phosphate-containing compound metabolic process"/>
    <property type="evidence" value="ECO:0007669"/>
    <property type="project" value="UniProtKB-ARBA"/>
</dbReference>
<keyword evidence="7" id="KW-1185">Reference proteome</keyword>
<keyword evidence="3 4" id="KW-0418">Kinase</keyword>
<evidence type="ECO:0000256" key="1">
    <source>
        <dbReference type="ARBA" id="ARBA00010688"/>
    </source>
</evidence>
<evidence type="ECO:0000313" key="7">
    <source>
        <dbReference type="Proteomes" id="UP000050501"/>
    </source>
</evidence>
<dbReference type="PRINTS" id="PR00990">
    <property type="entry name" value="RIBOKINASE"/>
</dbReference>
<organism evidence="6 7">
    <name type="scientific">Levilinea saccharolytica</name>
    <dbReference type="NCBI Taxonomy" id="229921"/>
    <lineage>
        <taxon>Bacteria</taxon>
        <taxon>Bacillati</taxon>
        <taxon>Chloroflexota</taxon>
        <taxon>Anaerolineae</taxon>
        <taxon>Anaerolineales</taxon>
        <taxon>Anaerolineaceae</taxon>
        <taxon>Levilinea</taxon>
    </lineage>
</organism>
<dbReference type="PANTHER" id="PTHR10584">
    <property type="entry name" value="SUGAR KINASE"/>
    <property type="match status" value="1"/>
</dbReference>
<dbReference type="InterPro" id="IPR011611">
    <property type="entry name" value="PfkB_dom"/>
</dbReference>
<accession>A0A0P6YZL4</accession>
<evidence type="ECO:0000256" key="4">
    <source>
        <dbReference type="RuleBase" id="RU003704"/>
    </source>
</evidence>
<dbReference type="InterPro" id="IPR029056">
    <property type="entry name" value="Ribokinase-like"/>
</dbReference>
<comment type="caution">
    <text evidence="6">The sequence shown here is derived from an EMBL/GenBank/DDBJ whole genome shotgun (WGS) entry which is preliminary data.</text>
</comment>
<reference evidence="6 7" key="1">
    <citation type="submission" date="2015-07" db="EMBL/GenBank/DDBJ databases">
        <title>Genome sequence of Levilinea saccharolytica DSM 16555.</title>
        <authorList>
            <person name="Hemp J."/>
            <person name="Ward L.M."/>
            <person name="Pace L.A."/>
            <person name="Fischer W.W."/>
        </authorList>
    </citation>
    <scope>NUCLEOTIDE SEQUENCE [LARGE SCALE GENOMIC DNA]</scope>
    <source>
        <strain evidence="6 7">KIBI-1</strain>
    </source>
</reference>
<dbReference type="Gene3D" id="3.40.1190.20">
    <property type="match status" value="1"/>
</dbReference>
<protein>
    <recommendedName>
        <fullName evidence="5">Carbohydrate kinase PfkB domain-containing protein</fullName>
    </recommendedName>
</protein>
<evidence type="ECO:0000313" key="6">
    <source>
        <dbReference type="EMBL" id="KPL89840.1"/>
    </source>
</evidence>
<sequence>MASDPYDLICLGGAAVDIVLHAPRLPKSDEKLVVRYGGRFGGGLVANAACAAARLGLRTAWSGVLGSDENAEHLIEEFETFGVHTEMARTVLGRSTDFTVIVVEPDGKRTILIAPVHSQLPPLDRELRTALASARFAYALPVEAHWFSPFAAAVHAGRGQVAVDLEASAPARGAELKQALSQSDIVFCSRDGLEHATGEADTDAAAKTLLGWGPQLVVVTLGSQGAEAFAAGQHWQASAETVRVLDTTGAGDCFHAGFLAALARSWSVPEALRFGVTAASCVVQQVGARSGLPTWNEVVELLKRDANNPSAGSGV</sequence>
<dbReference type="RefSeq" id="WP_062416996.1">
    <property type="nucleotide sequence ID" value="NZ_DF967974.1"/>
</dbReference>
<gene>
    <name evidence="6" type="ORF">ADN01_02865</name>
</gene>
<dbReference type="AlphaFoldDB" id="A0A0P6YZL4"/>
<feature type="domain" description="Carbohydrate kinase PfkB" evidence="5">
    <location>
        <begin position="8"/>
        <end position="294"/>
    </location>
</feature>
<dbReference type="InterPro" id="IPR002173">
    <property type="entry name" value="Carboh/pur_kinase_PfkB_CS"/>
</dbReference>
<dbReference type="PANTHER" id="PTHR10584:SF166">
    <property type="entry name" value="RIBOKINASE"/>
    <property type="match status" value="1"/>
</dbReference>
<dbReference type="STRING" id="229921.ADN01_02865"/>
<dbReference type="GO" id="GO:0016301">
    <property type="term" value="F:kinase activity"/>
    <property type="evidence" value="ECO:0007669"/>
    <property type="project" value="UniProtKB-KW"/>
</dbReference>